<evidence type="ECO:0000313" key="1">
    <source>
        <dbReference type="EMBL" id="BAJ30993.1"/>
    </source>
</evidence>
<gene>
    <name evidence="1" type="ordered locus">KSE_52170</name>
</gene>
<organism evidence="1 2">
    <name type="scientific">Kitasatospora setae (strain ATCC 33774 / DSM 43861 / JCM 3304 / KCC A-0304 / NBRC 14216 / KM-6054)</name>
    <name type="common">Streptomyces setae</name>
    <dbReference type="NCBI Taxonomy" id="452652"/>
    <lineage>
        <taxon>Bacteria</taxon>
        <taxon>Bacillati</taxon>
        <taxon>Actinomycetota</taxon>
        <taxon>Actinomycetes</taxon>
        <taxon>Kitasatosporales</taxon>
        <taxon>Streptomycetaceae</taxon>
        <taxon>Kitasatospora</taxon>
    </lineage>
</organism>
<sequence>MKTLTPSPEEKGINGADVRATDIGAYVYNEKTLCARCVRDIVVPLYRIADTRISTEQILNEAAAKAGIDRLKEQTFTSAEFPHVIYSTDLIPGYDYCYVNPKHRLG</sequence>
<reference evidence="1 2" key="1">
    <citation type="journal article" date="2010" name="DNA Res.">
        <title>Genome sequence of Kitasatospora setae NBRC 14216T: an evolutionary snapshot of the family Streptomycetaceae.</title>
        <authorList>
            <person name="Ichikawa N."/>
            <person name="Oguchi A."/>
            <person name="Ikeda H."/>
            <person name="Ishikawa J."/>
            <person name="Kitani S."/>
            <person name="Watanabe Y."/>
            <person name="Nakamura S."/>
            <person name="Katano Y."/>
            <person name="Kishi E."/>
            <person name="Sasagawa M."/>
            <person name="Ankai A."/>
            <person name="Fukui S."/>
            <person name="Hashimoto Y."/>
            <person name="Kamata S."/>
            <person name="Otoguro M."/>
            <person name="Tanikawa S."/>
            <person name="Nihira T."/>
            <person name="Horinouchi S."/>
            <person name="Ohnishi Y."/>
            <person name="Hayakawa M."/>
            <person name="Kuzuyama T."/>
            <person name="Arisawa A."/>
            <person name="Nomoto F."/>
            <person name="Miura H."/>
            <person name="Takahashi Y."/>
            <person name="Fujita N."/>
        </authorList>
    </citation>
    <scope>NUCLEOTIDE SEQUENCE [LARGE SCALE GENOMIC DNA]</scope>
    <source>
        <strain evidence="2">ATCC 33774 / DSM 43861 / JCM 3304 / KCC A-0304 / NBRC 14216 / KM-6054</strain>
    </source>
</reference>
<protein>
    <submittedName>
        <fullName evidence="1">Uncharacterized protein</fullName>
    </submittedName>
</protein>
<dbReference type="EMBL" id="AP010968">
    <property type="protein sequence ID" value="BAJ30993.1"/>
    <property type="molecule type" value="Genomic_DNA"/>
</dbReference>
<dbReference type="KEGG" id="ksk:KSE_52170"/>
<dbReference type="HOGENOM" id="CLU_2219602_0_0_11"/>
<keyword evidence="2" id="KW-1185">Reference proteome</keyword>
<dbReference type="PATRIC" id="fig|452652.3.peg.5212"/>
<dbReference type="STRING" id="452652.KSE_52170"/>
<proteinExistence type="predicted"/>
<accession>E4NHL3</accession>
<dbReference type="RefSeq" id="WP_014138291.1">
    <property type="nucleotide sequence ID" value="NC_016109.1"/>
</dbReference>
<dbReference type="Proteomes" id="UP000007076">
    <property type="component" value="Chromosome"/>
</dbReference>
<evidence type="ECO:0000313" key="2">
    <source>
        <dbReference type="Proteomes" id="UP000007076"/>
    </source>
</evidence>
<dbReference type="AlphaFoldDB" id="E4NHL3"/>
<name>E4NHL3_KITSK</name>